<name>A0ABV2KQ00_9HYPH</name>
<evidence type="ECO:0000313" key="1">
    <source>
        <dbReference type="EMBL" id="MET3663134.1"/>
    </source>
</evidence>
<evidence type="ECO:0000313" key="2">
    <source>
        <dbReference type="Proteomes" id="UP001549143"/>
    </source>
</evidence>
<comment type="caution">
    <text evidence="1">The sequence shown here is derived from an EMBL/GenBank/DDBJ whole genome shotgun (WGS) entry which is preliminary data.</text>
</comment>
<accession>A0ABV2KQ00</accession>
<dbReference type="EMBL" id="JBEPMN010000019">
    <property type="protein sequence ID" value="MET3663134.1"/>
    <property type="molecule type" value="Genomic_DNA"/>
</dbReference>
<dbReference type="Proteomes" id="UP001549143">
    <property type="component" value="Unassembled WGS sequence"/>
</dbReference>
<organism evidence="1 2">
    <name type="scientific">Aquamicrobium ahrensii</name>
    <dbReference type="NCBI Taxonomy" id="469551"/>
    <lineage>
        <taxon>Bacteria</taxon>
        <taxon>Pseudomonadati</taxon>
        <taxon>Pseudomonadota</taxon>
        <taxon>Alphaproteobacteria</taxon>
        <taxon>Hyphomicrobiales</taxon>
        <taxon>Phyllobacteriaceae</taxon>
        <taxon>Aquamicrobium</taxon>
    </lineage>
</organism>
<keyword evidence="2" id="KW-1185">Reference proteome</keyword>
<gene>
    <name evidence="1" type="ORF">ABID44_003489</name>
</gene>
<dbReference type="RefSeq" id="WP_354152937.1">
    <property type="nucleotide sequence ID" value="NZ_JBEPMN010000019.1"/>
</dbReference>
<sequence>MKHQYVGDINDYRKYALLRALSARGANHIGVCWMLTPDDGGVDGGKLAYLGQPDRHRRFDPELFDILAHAAAEPDRRRLQTIEDSGAIAGAAYFNETLSDDAAGRAAFMERCASEFHDAELVFFDPDNCLEVSLPKGRKNSSKYLYLDEVAGFYEAGKSLLIYQHFPRVERSMFMASRLLQLHGVAPDCAVWAFTTAHVVFFLLVHPESPARLSIAAVEACRALDPAFVRGEYHGHGSSPPGY</sequence>
<reference evidence="1 2" key="1">
    <citation type="submission" date="2024-06" db="EMBL/GenBank/DDBJ databases">
        <title>Genomic Encyclopedia of Type Strains, Phase IV (KMG-IV): sequencing the most valuable type-strain genomes for metagenomic binning, comparative biology and taxonomic classification.</title>
        <authorList>
            <person name="Goeker M."/>
        </authorList>
    </citation>
    <scope>NUCLEOTIDE SEQUENCE [LARGE SCALE GENOMIC DNA]</scope>
    <source>
        <strain evidence="1 2">DSM 19730</strain>
    </source>
</reference>
<evidence type="ECO:0008006" key="3">
    <source>
        <dbReference type="Google" id="ProtNLM"/>
    </source>
</evidence>
<proteinExistence type="predicted"/>
<protein>
    <recommendedName>
        <fullName evidence="3">MEDS domain-containing protein</fullName>
    </recommendedName>
</protein>